<dbReference type="InterPro" id="IPR006311">
    <property type="entry name" value="TAT_signal"/>
</dbReference>
<keyword evidence="1" id="KW-0812">Transmembrane</keyword>
<comment type="caution">
    <text evidence="3">The sequence shown here is derived from an EMBL/GenBank/DDBJ whole genome shotgun (WGS) entry which is preliminary data.</text>
</comment>
<keyword evidence="4" id="KW-1185">Reference proteome</keyword>
<proteinExistence type="predicted"/>
<dbReference type="Proteomes" id="UP000032254">
    <property type="component" value="Unassembled WGS sequence"/>
</dbReference>
<name>A0A0D0X4V2_9ACTN</name>
<dbReference type="AlphaFoldDB" id="A0A0D0X4V2"/>
<reference evidence="3 4" key="1">
    <citation type="submission" date="2015-01" db="EMBL/GenBank/DDBJ databases">
        <title>Sequencing and annotation of Micromonospora carbonacea strain JXNU-1 genome.</title>
        <authorList>
            <person name="Long Z."/>
            <person name="Huang Y."/>
            <person name="Jiang Y."/>
        </authorList>
    </citation>
    <scope>NUCLEOTIDE SEQUENCE [LARGE SCALE GENOMIC DNA]</scope>
    <source>
        <strain evidence="3 4">JXNU-1</strain>
    </source>
</reference>
<evidence type="ECO:0000313" key="4">
    <source>
        <dbReference type="Proteomes" id="UP000032254"/>
    </source>
</evidence>
<keyword evidence="1" id="KW-1133">Transmembrane helix</keyword>
<protein>
    <recommendedName>
        <fullName evidence="5">LPXTG-motif cell wall anchor domain-containing protein</fullName>
    </recommendedName>
</protein>
<keyword evidence="1" id="KW-0472">Membrane</keyword>
<dbReference type="OrthoDB" id="3967140at2"/>
<evidence type="ECO:0000256" key="2">
    <source>
        <dbReference type="SAM" id="SignalP"/>
    </source>
</evidence>
<feature type="transmembrane region" description="Helical" evidence="1">
    <location>
        <begin position="489"/>
        <end position="508"/>
    </location>
</feature>
<evidence type="ECO:0000313" key="3">
    <source>
        <dbReference type="EMBL" id="KIR64520.1"/>
    </source>
</evidence>
<sequence>MLKHPTRRWLAGLGVAGALVAASASPAVAAPAADIELYFQDTTLAADSPGKSQALRLFADQPAVLPDVTVRYDYRSLAGKVTLADDGNAQCTAPEAGVLVCAETFEVPLDEVYGEQTEPVLIAPTDKAKLGDSGELKISLQVAGKQRGSYTSRIRIGEGVDLAGGPDSKLSAAPGGSFEAPLTVVNVGEKAVEGVVAFFDLDYSIRTKERFSNCLYVEDHLLACQFDEEIPAGEGRTTTLNYQLGKDTYAPGRQYGNAEFMTYADFEDLFGLREDAGARAAARGTGSAKLTLRDAPQKLRAAAAQTDTDRGNNYTSWNITVTGKNGTDLEAIGDTVEGAAGAVVTATVGFRNNGPATLNYIRGDMSVTYLDVDVPAGTTAVEVPAECAPRSGNGTDWGDFGKPGARAYRCLADTISVAGETSTGDFRLRIDKVVPNAQGTILVNAKCECEGGFRDDLKPANDRALIVVNADSSGGGGGTLPITGTSTGLIVGIGGLLLVAGVGGYLLAKRRRTHFVA</sequence>
<dbReference type="NCBIfam" id="TIGR01167">
    <property type="entry name" value="LPXTG_anchor"/>
    <property type="match status" value="1"/>
</dbReference>
<dbReference type="PROSITE" id="PS51318">
    <property type="entry name" value="TAT"/>
    <property type="match status" value="1"/>
</dbReference>
<dbReference type="EMBL" id="JXSX01000001">
    <property type="protein sequence ID" value="KIR64520.1"/>
    <property type="molecule type" value="Genomic_DNA"/>
</dbReference>
<organism evidence="3 4">
    <name type="scientific">Micromonospora haikouensis</name>
    <dbReference type="NCBI Taxonomy" id="686309"/>
    <lineage>
        <taxon>Bacteria</taxon>
        <taxon>Bacillati</taxon>
        <taxon>Actinomycetota</taxon>
        <taxon>Actinomycetes</taxon>
        <taxon>Micromonosporales</taxon>
        <taxon>Micromonosporaceae</taxon>
        <taxon>Micromonospora</taxon>
    </lineage>
</organism>
<dbReference type="PATRIC" id="fig|47853.6.peg.498"/>
<keyword evidence="2" id="KW-0732">Signal</keyword>
<accession>A0A0D0X4V2</accession>
<feature type="chain" id="PRO_5038630722" description="LPXTG-motif cell wall anchor domain-containing protein" evidence="2">
    <location>
        <begin position="30"/>
        <end position="517"/>
    </location>
</feature>
<dbReference type="GeneID" id="301303011"/>
<dbReference type="RefSeq" id="WP_043961157.1">
    <property type="nucleotide sequence ID" value="NZ_JXSX01000001.1"/>
</dbReference>
<gene>
    <name evidence="3" type="ORF">TK50_02305</name>
</gene>
<evidence type="ECO:0000256" key="1">
    <source>
        <dbReference type="SAM" id="Phobius"/>
    </source>
</evidence>
<evidence type="ECO:0008006" key="5">
    <source>
        <dbReference type="Google" id="ProtNLM"/>
    </source>
</evidence>
<feature type="signal peptide" evidence="2">
    <location>
        <begin position="1"/>
        <end position="29"/>
    </location>
</feature>